<keyword evidence="2" id="KW-1185">Reference proteome</keyword>
<comment type="caution">
    <text evidence="1">The sequence shown here is derived from an EMBL/GenBank/DDBJ whole genome shotgun (WGS) entry which is preliminary data.</text>
</comment>
<organism evidence="1 2">
    <name type="scientific">Natronolimnobius baerhuensis</name>
    <dbReference type="NCBI Taxonomy" id="253108"/>
    <lineage>
        <taxon>Archaea</taxon>
        <taxon>Methanobacteriati</taxon>
        <taxon>Methanobacteriota</taxon>
        <taxon>Stenosarchaea group</taxon>
        <taxon>Halobacteria</taxon>
        <taxon>Halobacteriales</taxon>
        <taxon>Natrialbaceae</taxon>
        <taxon>Natronolimnobius</taxon>
    </lineage>
</organism>
<evidence type="ECO:0000313" key="1">
    <source>
        <dbReference type="EMBL" id="OVE82905.1"/>
    </source>
</evidence>
<reference evidence="1 2" key="1">
    <citation type="submission" date="2017-02" db="EMBL/GenBank/DDBJ databases">
        <title>Natronthermophilus aegyptiacus gen. nov.,sp. nov., an aerobic, extremely halophilic alkalithermophilic archaeon isolated from the athalassohaline Wadi An Natrun, Egypt.</title>
        <authorList>
            <person name="Zhao B."/>
        </authorList>
    </citation>
    <scope>NUCLEOTIDE SEQUENCE [LARGE SCALE GENOMIC DNA]</scope>
    <source>
        <strain evidence="1 2">CGMCC 1.3597</strain>
    </source>
</reference>
<sequence length="154" mass="17750">MSTTGTAQERDPDEFDRPRTVIDNGIEFIQWDCSRAIIDTNDIEVASIAVHTHHLGYEADYYDEPSELDGTIEIIDFTLPIDVRVTDHYPDFEPEEGSIIISGVEVFDRANQRLANVGWPINEWRCREVRDSDLDLTAIRGLDEIEYEYEVISR</sequence>
<evidence type="ECO:0000313" key="2">
    <source>
        <dbReference type="Proteomes" id="UP000196084"/>
    </source>
</evidence>
<accession>A0A202E3N9</accession>
<dbReference type="EMBL" id="MWPH01000005">
    <property type="protein sequence ID" value="OVE82905.1"/>
    <property type="molecule type" value="Genomic_DNA"/>
</dbReference>
<proteinExistence type="predicted"/>
<gene>
    <name evidence="1" type="ORF">B2G88_18050</name>
</gene>
<protein>
    <submittedName>
        <fullName evidence="1">Uncharacterized protein</fullName>
    </submittedName>
</protein>
<dbReference type="Proteomes" id="UP000196084">
    <property type="component" value="Unassembled WGS sequence"/>
</dbReference>
<name>A0A202E3N9_9EURY</name>
<dbReference type="AlphaFoldDB" id="A0A202E3N9"/>